<organism evidence="2">
    <name type="scientific">Trypanosoma brucei</name>
    <dbReference type="NCBI Taxonomy" id="5691"/>
    <lineage>
        <taxon>Eukaryota</taxon>
        <taxon>Discoba</taxon>
        <taxon>Euglenozoa</taxon>
        <taxon>Kinetoplastea</taxon>
        <taxon>Metakinetoplastina</taxon>
        <taxon>Trypanosomatida</taxon>
        <taxon>Trypanosomatidae</taxon>
        <taxon>Trypanosoma</taxon>
    </lineage>
</organism>
<dbReference type="VEuPathDB" id="TriTrypDB:Tb927.11.19380"/>
<sequence>MPNKQIVLTLVLFTSIHNTTAELINDQAATNINSLCDEEYYLKKLAEHLQRKLEKQTQGLKEAAVTATKYEIATAATRKPEQRCLVSALAQLARHVANKKAATAEAQDTQLTDAIKAIHKQRGVLQAAIEFSKLKVAIDPSNVHGTTPPTTTMLKFKVDHSGSPACVLPDESSPRNIGWTQPKPENLIQLKLTAVEALKSLHKLDKVTLGATSGSCDTAPDTRSIQKALTGCDWSGGATATVDEKNVKHTAITPSTTQVYKDSQSKKECAANSAAKTGSASSADKLADLICAAMEVSHCSAEMPELTGEVLQNNEIIQTAVAACTPGFSQMTKLNDIRSSEELKNYIKAKYGAGKDGFDRNFKALIATRNVPTREGDEIKPKAIE</sequence>
<protein>
    <submittedName>
        <fullName evidence="2">Variant surface glycoprotein 1125.1369</fullName>
    </submittedName>
</protein>
<evidence type="ECO:0000313" key="2">
    <source>
        <dbReference type="EMBL" id="APD73586.1"/>
    </source>
</evidence>
<keyword evidence="1" id="KW-0732">Signal</keyword>
<dbReference type="EMBL" id="KX699630">
    <property type="protein sequence ID" value="APD73586.1"/>
    <property type="molecule type" value="Genomic_DNA"/>
</dbReference>
<evidence type="ECO:0000256" key="1">
    <source>
        <dbReference type="SAM" id="SignalP"/>
    </source>
</evidence>
<proteinExistence type="predicted"/>
<dbReference type="VEuPathDB" id="TriTrypDB:Tb427_000225700"/>
<dbReference type="AlphaFoldDB" id="A0A1J0R737"/>
<name>A0A1J0R737_9TRYP</name>
<dbReference type="SUPFAM" id="SSF58087">
    <property type="entry name" value="Variant surface glycoprotein (N-terminal domain)"/>
    <property type="match status" value="1"/>
</dbReference>
<feature type="signal peptide" evidence="1">
    <location>
        <begin position="1"/>
        <end position="21"/>
    </location>
</feature>
<feature type="chain" id="PRO_5009615258" evidence="1">
    <location>
        <begin position="22"/>
        <end position="385"/>
    </location>
</feature>
<accession>A0A1J0R737</accession>
<reference evidence="2" key="1">
    <citation type="submission" date="2016-08" db="EMBL/GenBank/DDBJ databases">
        <title>VSG repertoire of Trypanosoma brucei EATRO 1125.</title>
        <authorList>
            <person name="Cross G.A."/>
        </authorList>
    </citation>
    <scope>NUCLEOTIDE SEQUENCE</scope>
    <source>
        <strain evidence="2">EATRO 1125</strain>
    </source>
</reference>